<protein>
    <submittedName>
        <fullName evidence="1">Uncharacterized protein</fullName>
    </submittedName>
</protein>
<sequence>MLHHLLFMFLFLFLLLLQPPTITSLSQEGFYLHQFKLSLDDPSSSLSTWNNNRDQTPCTWSGITCDDNKTVTKINLSNFNLFGPLPTSILCRLTNLTTLILTNNSINQTLPLDISLCTSLTHLDLSQNLLTGTLPHTLSNLPNLRYLDLTANNFSGEIPNSFGKFQKLEVISLVYNLLDSSIPASLGNVTTLKTLNLSYNPFQPSHIPPEIGNLTNLEILWLSSCNLVGVIPDSFRNLKKLSVFDLSMNNLEGSIPSSLTEMTSLKQIELYNNSLSGELPAGMSNLTLLRLIDVSMNSIGGVIPDELCRLPLESLNLYENRFSGELPASIADSPNLYEFKIFTNLLTGELPENLGKNGPLIWFDVSNNKFSGKIPASLCEKGALEELLMIHNSFSGEIPESLGRCRTLARVRLGFNRLSGDVPVGLWGLPHVYLLELVDNSFSGSIAKTIGGAGNLSLLTLSNNNFSGVIPEEIGRLENLLEFSGGNNKFNSSLPESIVNLSQLGILDLHNNNLSGELPKGIQSLKKLNELNLANNEIAGKIPQEIGSMSVLNFLDLSNNRFSGNVPLSLQNLKLNQLNLSYNSLSGEIPPLMAKDMYRDSFIGNPGLCGDLKGLCDKGEGKSTNFVWLLRTIFIVAALVLVFGVIWFYFKYMNIKKGRSIDKTKWTLMSFHKLGFGEDEVLNCLDEDNVIGSGSSGKVYKVVLKNGEAVAVKKIWGGVRVETEGGDIEKNQFQDNAFDAEVETLGKIRHKNIVKLWCCCTTRDCKLLVYEYMPNGSLGDMLHSSKGGLLDWPTRYKIALDAAEGLSYLHHDCVPPIVHRDVKSNNILLDEEFGARVADFGVAKVVESNGKGTKSMSVIAGSCGYIAPEYAYTLRVNEKSDIYSFGVVILELVTGRKPVDPEFGEKDLVMWACNTLDQKGVDHVLDSRLDSCFKEEICKVLNIGLMCTSPLPINRPAMRRVVKMLLEVGGTDSQTKSSQKAGKLSPYYYDDASDHGSVA</sequence>
<name>A0ACB0KRG1_TRIPR</name>
<keyword evidence="2" id="KW-1185">Reference proteome</keyword>
<dbReference type="EMBL" id="CASHSV030000311">
    <property type="protein sequence ID" value="CAJ2658947.1"/>
    <property type="molecule type" value="Genomic_DNA"/>
</dbReference>
<gene>
    <name evidence="1" type="ORF">MILVUS5_LOCUS25237</name>
</gene>
<dbReference type="Proteomes" id="UP001177021">
    <property type="component" value="Unassembled WGS sequence"/>
</dbReference>
<reference evidence="1" key="1">
    <citation type="submission" date="2023-10" db="EMBL/GenBank/DDBJ databases">
        <authorList>
            <person name="Rodriguez Cubillos JULIANA M."/>
            <person name="De Vega J."/>
        </authorList>
    </citation>
    <scope>NUCLEOTIDE SEQUENCE</scope>
</reference>
<evidence type="ECO:0000313" key="2">
    <source>
        <dbReference type="Proteomes" id="UP001177021"/>
    </source>
</evidence>
<accession>A0ACB0KRG1</accession>
<comment type="caution">
    <text evidence="1">The sequence shown here is derived from an EMBL/GenBank/DDBJ whole genome shotgun (WGS) entry which is preliminary data.</text>
</comment>
<evidence type="ECO:0000313" key="1">
    <source>
        <dbReference type="EMBL" id="CAJ2658947.1"/>
    </source>
</evidence>
<proteinExistence type="predicted"/>
<organism evidence="1 2">
    <name type="scientific">Trifolium pratense</name>
    <name type="common">Red clover</name>
    <dbReference type="NCBI Taxonomy" id="57577"/>
    <lineage>
        <taxon>Eukaryota</taxon>
        <taxon>Viridiplantae</taxon>
        <taxon>Streptophyta</taxon>
        <taxon>Embryophyta</taxon>
        <taxon>Tracheophyta</taxon>
        <taxon>Spermatophyta</taxon>
        <taxon>Magnoliopsida</taxon>
        <taxon>eudicotyledons</taxon>
        <taxon>Gunneridae</taxon>
        <taxon>Pentapetalae</taxon>
        <taxon>rosids</taxon>
        <taxon>fabids</taxon>
        <taxon>Fabales</taxon>
        <taxon>Fabaceae</taxon>
        <taxon>Papilionoideae</taxon>
        <taxon>50 kb inversion clade</taxon>
        <taxon>NPAAA clade</taxon>
        <taxon>Hologalegina</taxon>
        <taxon>IRL clade</taxon>
        <taxon>Trifolieae</taxon>
        <taxon>Trifolium</taxon>
    </lineage>
</organism>